<name>A0A356LFV9_9BURK</name>
<dbReference type="SMART" id="SM00345">
    <property type="entry name" value="HTH_GNTR"/>
    <property type="match status" value="1"/>
</dbReference>
<organism evidence="5 6">
    <name type="scientific">Advenella kashmirensis</name>
    <dbReference type="NCBI Taxonomy" id="310575"/>
    <lineage>
        <taxon>Bacteria</taxon>
        <taxon>Pseudomonadati</taxon>
        <taxon>Pseudomonadota</taxon>
        <taxon>Betaproteobacteria</taxon>
        <taxon>Burkholderiales</taxon>
        <taxon>Alcaligenaceae</taxon>
    </lineage>
</organism>
<dbReference type="InterPro" id="IPR036390">
    <property type="entry name" value="WH_DNA-bd_sf"/>
</dbReference>
<dbReference type="EMBL" id="DOEK01000028">
    <property type="protein sequence ID" value="HBP29867.1"/>
    <property type="molecule type" value="Genomic_DNA"/>
</dbReference>
<dbReference type="Gene3D" id="1.10.10.10">
    <property type="entry name" value="Winged helix-like DNA-binding domain superfamily/Winged helix DNA-binding domain"/>
    <property type="match status" value="1"/>
</dbReference>
<dbReference type="InterPro" id="IPR036388">
    <property type="entry name" value="WH-like_DNA-bd_sf"/>
</dbReference>
<feature type="domain" description="HTH gntR-type" evidence="4">
    <location>
        <begin position="10"/>
        <end position="77"/>
    </location>
</feature>
<dbReference type="GO" id="GO:0003700">
    <property type="term" value="F:DNA-binding transcription factor activity"/>
    <property type="evidence" value="ECO:0007669"/>
    <property type="project" value="InterPro"/>
</dbReference>
<dbReference type="PROSITE" id="PS50949">
    <property type="entry name" value="HTH_GNTR"/>
    <property type="match status" value="1"/>
</dbReference>
<dbReference type="Proteomes" id="UP000264036">
    <property type="component" value="Unassembled WGS sequence"/>
</dbReference>
<proteinExistence type="predicted"/>
<reference evidence="5 6" key="1">
    <citation type="journal article" date="2018" name="Nat. Biotechnol.">
        <title>A standardized bacterial taxonomy based on genome phylogeny substantially revises the tree of life.</title>
        <authorList>
            <person name="Parks D.H."/>
            <person name="Chuvochina M."/>
            <person name="Waite D.W."/>
            <person name="Rinke C."/>
            <person name="Skarshewski A."/>
            <person name="Chaumeil P.A."/>
            <person name="Hugenholtz P."/>
        </authorList>
    </citation>
    <scope>NUCLEOTIDE SEQUENCE [LARGE SCALE GENOMIC DNA]</scope>
    <source>
        <strain evidence="5">UBA10707</strain>
    </source>
</reference>
<comment type="caution">
    <text evidence="5">The sequence shown here is derived from an EMBL/GenBank/DDBJ whole genome shotgun (WGS) entry which is preliminary data.</text>
</comment>
<evidence type="ECO:0000313" key="6">
    <source>
        <dbReference type="Proteomes" id="UP000264036"/>
    </source>
</evidence>
<accession>A0A356LFV9</accession>
<dbReference type="SUPFAM" id="SSF46785">
    <property type="entry name" value="Winged helix' DNA-binding domain"/>
    <property type="match status" value="1"/>
</dbReference>
<dbReference type="InterPro" id="IPR008920">
    <property type="entry name" value="TF_FadR/GntR_C"/>
</dbReference>
<dbReference type="Gene3D" id="1.20.120.530">
    <property type="entry name" value="GntR ligand-binding domain-like"/>
    <property type="match status" value="1"/>
</dbReference>
<evidence type="ECO:0000313" key="5">
    <source>
        <dbReference type="EMBL" id="HBP29867.1"/>
    </source>
</evidence>
<sequence length="232" mass="25852">MRTPTRSSDQSLAEQAFDAFRDLLACGQIRSGQMISISELVEVTGLPLAPVREAVKRAAAAGLVSILPKRGVLVLEATAEALHAGFHLRYLFDQEGARLLAQQAPDRELAHLRQEHERVLEQASEGAISAQLQLKAMEVDWSLHAWLTGALNNPVALAVYDENRYRLSVMQHSRRPLPERIIPAMTEHLQIIDHIQAGAPEQAVQAVRTHLQKTLRWWGIVDNNGQVFKTAR</sequence>
<evidence type="ECO:0000256" key="1">
    <source>
        <dbReference type="ARBA" id="ARBA00023015"/>
    </source>
</evidence>
<dbReference type="Pfam" id="PF07729">
    <property type="entry name" value="FCD"/>
    <property type="match status" value="1"/>
</dbReference>
<dbReference type="InterPro" id="IPR000524">
    <property type="entry name" value="Tscrpt_reg_HTH_GntR"/>
</dbReference>
<keyword evidence="3" id="KW-0804">Transcription</keyword>
<dbReference type="AlphaFoldDB" id="A0A356LFV9"/>
<dbReference type="InterPro" id="IPR011711">
    <property type="entry name" value="GntR_C"/>
</dbReference>
<keyword evidence="2" id="KW-0238">DNA-binding</keyword>
<dbReference type="Pfam" id="PF00392">
    <property type="entry name" value="GntR"/>
    <property type="match status" value="1"/>
</dbReference>
<keyword evidence="1" id="KW-0805">Transcription regulation</keyword>
<evidence type="ECO:0000256" key="3">
    <source>
        <dbReference type="ARBA" id="ARBA00023163"/>
    </source>
</evidence>
<dbReference type="SUPFAM" id="SSF48008">
    <property type="entry name" value="GntR ligand-binding domain-like"/>
    <property type="match status" value="1"/>
</dbReference>
<protein>
    <submittedName>
        <fullName evidence="5">GntR family transcriptional regulator</fullName>
    </submittedName>
</protein>
<evidence type="ECO:0000256" key="2">
    <source>
        <dbReference type="ARBA" id="ARBA00023125"/>
    </source>
</evidence>
<evidence type="ECO:0000259" key="4">
    <source>
        <dbReference type="PROSITE" id="PS50949"/>
    </source>
</evidence>
<dbReference type="PANTHER" id="PTHR43537">
    <property type="entry name" value="TRANSCRIPTIONAL REGULATOR, GNTR FAMILY"/>
    <property type="match status" value="1"/>
</dbReference>
<dbReference type="PANTHER" id="PTHR43537:SF5">
    <property type="entry name" value="UXU OPERON TRANSCRIPTIONAL REGULATOR"/>
    <property type="match status" value="1"/>
</dbReference>
<gene>
    <name evidence="5" type="ORF">DD666_10675</name>
</gene>
<dbReference type="GO" id="GO:0003677">
    <property type="term" value="F:DNA binding"/>
    <property type="evidence" value="ECO:0007669"/>
    <property type="project" value="UniProtKB-KW"/>
</dbReference>
<dbReference type="SMART" id="SM00895">
    <property type="entry name" value="FCD"/>
    <property type="match status" value="1"/>
</dbReference>